<dbReference type="SUPFAM" id="SSF51735">
    <property type="entry name" value="NAD(P)-binding Rossmann-fold domains"/>
    <property type="match status" value="1"/>
</dbReference>
<dbReference type="InterPro" id="IPR036291">
    <property type="entry name" value="NAD(P)-bd_dom_sf"/>
</dbReference>
<protein>
    <submittedName>
        <fullName evidence="2">NAD-dependent epimerase/dehydratase</fullName>
    </submittedName>
</protein>
<evidence type="ECO:0000313" key="2">
    <source>
        <dbReference type="EMBL" id="CNH77911.1"/>
    </source>
</evidence>
<dbReference type="EMBL" id="CQBK01000009">
    <property type="protein sequence ID" value="CNH77911.1"/>
    <property type="molecule type" value="Genomic_DNA"/>
</dbReference>
<dbReference type="PANTHER" id="PTHR43242:SF1">
    <property type="entry name" value="NAD(P)-BINDING ROSSMANN-FOLD SUPERFAMILY PROTEIN"/>
    <property type="match status" value="1"/>
</dbReference>
<evidence type="ECO:0000313" key="3">
    <source>
        <dbReference type="Proteomes" id="UP000038204"/>
    </source>
</evidence>
<dbReference type="Pfam" id="PF04321">
    <property type="entry name" value="RmlD_sub_bind"/>
    <property type="match status" value="1"/>
</dbReference>
<evidence type="ECO:0000259" key="1">
    <source>
        <dbReference type="Pfam" id="PF04321"/>
    </source>
</evidence>
<feature type="domain" description="RmlD-like substrate binding" evidence="1">
    <location>
        <begin position="3"/>
        <end position="229"/>
    </location>
</feature>
<sequence length="277" mass="31757">MTKVFILGSNGYIGNNLMESLCDNIEVITVGRSNADVYINLESDDFQSLLNKVGFKDTVIFLSAISSPDECNNNYDYSYKINVKNTIFLISLLLAKNVRVIFSSSDAVFGATQNLCDENSEKKPFGKYGEMKSEVEDYFTLEDDFFVVRFSYVLGRNDKFSMMIKEFYEQGKILDVFDGFERNVISINDVTAGIKNIICDWDSIKTRIVNFSGNELVSRQDIVNALVKEKYLNLKYKFTAAPESFWVGRPKKIHTKSNYLESILNRKLESYLEIIKE</sequence>
<dbReference type="RefSeq" id="WP_049598850.1">
    <property type="nucleotide sequence ID" value="NZ_CPZI01000017.1"/>
</dbReference>
<dbReference type="PANTHER" id="PTHR43242">
    <property type="entry name" value="NAD(P)-BINDING ROSSMANN-FOLD SUPERFAMILY PROTEIN"/>
    <property type="match status" value="1"/>
</dbReference>
<dbReference type="AlphaFoldDB" id="A0A0T9PRB1"/>
<dbReference type="Gene3D" id="3.40.50.720">
    <property type="entry name" value="NAD(P)-binding Rossmann-like Domain"/>
    <property type="match status" value="1"/>
</dbReference>
<gene>
    <name evidence="2" type="ORF">ERS008667_01495</name>
</gene>
<name>A0A0T9PRB1_9GAMM</name>
<dbReference type="Gene3D" id="3.90.25.10">
    <property type="entry name" value="UDP-galactose 4-epimerase, domain 1"/>
    <property type="match status" value="1"/>
</dbReference>
<reference evidence="2 3" key="1">
    <citation type="submission" date="2015-03" db="EMBL/GenBank/DDBJ databases">
        <authorList>
            <person name="Murphy D."/>
        </authorList>
    </citation>
    <scope>NUCLEOTIDE SEQUENCE [LARGE SCALE GENOMIC DNA]</scope>
    <source>
        <strain evidence="2 3">Y233</strain>
    </source>
</reference>
<dbReference type="InterPro" id="IPR029903">
    <property type="entry name" value="RmlD-like-bd"/>
</dbReference>
<dbReference type="Proteomes" id="UP000038204">
    <property type="component" value="Unassembled WGS sequence"/>
</dbReference>
<accession>A0A0T9PRB1</accession>
<proteinExistence type="predicted"/>
<organism evidence="2 3">
    <name type="scientific">Yersinia similis</name>
    <dbReference type="NCBI Taxonomy" id="367190"/>
    <lineage>
        <taxon>Bacteria</taxon>
        <taxon>Pseudomonadati</taxon>
        <taxon>Pseudomonadota</taxon>
        <taxon>Gammaproteobacteria</taxon>
        <taxon>Enterobacterales</taxon>
        <taxon>Yersiniaceae</taxon>
        <taxon>Yersinia</taxon>
    </lineage>
</organism>